<dbReference type="Pfam" id="PF05637">
    <property type="entry name" value="Glyco_transf_34"/>
    <property type="match status" value="1"/>
</dbReference>
<keyword evidence="4" id="KW-1133">Transmembrane helix</keyword>
<dbReference type="GO" id="GO:0000917">
    <property type="term" value="P:division septum assembly"/>
    <property type="evidence" value="ECO:0007669"/>
    <property type="project" value="EnsemblFungi"/>
</dbReference>
<dbReference type="GO" id="GO:0006487">
    <property type="term" value="P:protein N-linked glycosylation"/>
    <property type="evidence" value="ECO:0007669"/>
    <property type="project" value="EnsemblFungi"/>
</dbReference>
<reference evidence="5 6" key="1">
    <citation type="journal article" date="2011" name="Science">
        <title>Comparative functional genomics of the fission yeasts.</title>
        <authorList>
            <person name="Rhind N."/>
            <person name="Chen Z."/>
            <person name="Yassour M."/>
            <person name="Thompson D.A."/>
            <person name="Haas B.J."/>
            <person name="Habib N."/>
            <person name="Wapinski I."/>
            <person name="Roy S."/>
            <person name="Lin M.F."/>
            <person name="Heiman D.I."/>
            <person name="Young S.K."/>
            <person name="Furuya K."/>
            <person name="Guo Y."/>
            <person name="Pidoux A."/>
            <person name="Chen H.M."/>
            <person name="Robbertse B."/>
            <person name="Goldberg J.M."/>
            <person name="Aoki K."/>
            <person name="Bayne E.H."/>
            <person name="Berlin A.M."/>
            <person name="Desjardins C.A."/>
            <person name="Dobbs E."/>
            <person name="Dukaj L."/>
            <person name="Fan L."/>
            <person name="FitzGerald M.G."/>
            <person name="French C."/>
            <person name="Gujja S."/>
            <person name="Hansen K."/>
            <person name="Keifenheim D."/>
            <person name="Levin J.Z."/>
            <person name="Mosher R.A."/>
            <person name="Mueller C.A."/>
            <person name="Pfiffner J."/>
            <person name="Priest M."/>
            <person name="Russ C."/>
            <person name="Smialowska A."/>
            <person name="Swoboda P."/>
            <person name="Sykes S.M."/>
            <person name="Vaughn M."/>
            <person name="Vengrova S."/>
            <person name="Yoder R."/>
            <person name="Zeng Q."/>
            <person name="Allshire R."/>
            <person name="Baulcombe D."/>
            <person name="Birren B.W."/>
            <person name="Brown W."/>
            <person name="Ekwall K."/>
            <person name="Kellis M."/>
            <person name="Leatherwood J."/>
            <person name="Levin H."/>
            <person name="Margalit H."/>
            <person name="Martienssen R."/>
            <person name="Nieduszynski C.A."/>
            <person name="Spatafora J.W."/>
            <person name="Friedman N."/>
            <person name="Dalgaard J.Z."/>
            <person name="Baumann P."/>
            <person name="Niki H."/>
            <person name="Regev A."/>
            <person name="Nusbaum C."/>
        </authorList>
    </citation>
    <scope>NUCLEOTIDE SEQUENCE [LARGE SCALE GENOMIC DNA]</scope>
    <source>
        <strain evidence="6">OY26 / ATCC MYA-4695 / CBS 11777 / NBRC 106824 / NRRL Y48691</strain>
    </source>
</reference>
<dbReference type="GO" id="GO:0000136">
    <property type="term" value="C:mannan polymerase complex"/>
    <property type="evidence" value="ECO:0007669"/>
    <property type="project" value="EnsemblFungi"/>
</dbReference>
<keyword evidence="2" id="KW-0328">Glycosyltransferase</keyword>
<dbReference type="GO" id="GO:0007114">
    <property type="term" value="P:cell budding"/>
    <property type="evidence" value="ECO:0007669"/>
    <property type="project" value="EnsemblFungi"/>
</dbReference>
<evidence type="ECO:0000256" key="3">
    <source>
        <dbReference type="ARBA" id="ARBA00022679"/>
    </source>
</evidence>
<evidence type="ECO:0000256" key="1">
    <source>
        <dbReference type="ARBA" id="ARBA00005664"/>
    </source>
</evidence>
<dbReference type="GO" id="GO:0000032">
    <property type="term" value="P:cell wall mannoprotein biosynthetic process"/>
    <property type="evidence" value="ECO:0007669"/>
    <property type="project" value="EnsemblFungi"/>
</dbReference>
<evidence type="ECO:0000313" key="6">
    <source>
        <dbReference type="Proteomes" id="UP000015464"/>
    </source>
</evidence>
<protein>
    <submittedName>
        <fullName evidence="5">Alpha-1,2-galactosyltransferase</fullName>
    </submittedName>
</protein>
<sequence length="345" mass="40767">MWNPKKKSEALAKFKSFPYPKPGASDLLDSGPRIYAKRSFLQKVVFFVVLLLCFGFFLKHHTSSQSHHSKVVMIVASNDGGGVLDVKSSDQWILENISQKNKQEYAKRHGYDLVFKSEGMKRRYAHEWRESWEKADYILEAMKNFPNAEWFWWLDLTTYIMEPQYSIEKHIINRLPKIAVRNITDPLEFNPRNYKQIPFVDYSEDINFILGQDCNGFSLGSFIIRRSEWSKRLLDFLWDPAVYGQKHTEWPHDEQNVLEYFYEHNAWLRNGMAFVPLRTLNAYTRGACESDSSNPQFFYNHKQRDFLVNLAGCNYGRNCKEEIEYYRSIQGSRSGFSKYFSFLSF</sequence>
<dbReference type="OMA" id="GWQKVDI"/>
<keyword evidence="3" id="KW-0808">Transferase</keyword>
<dbReference type="PANTHER" id="PTHR31306:SF5">
    <property type="entry name" value="ALPHA-1,6-MANNOSYLTRANSFERASE MNN10-RELATED"/>
    <property type="match status" value="1"/>
</dbReference>
<organism evidence="5 6">
    <name type="scientific">Schizosaccharomyces cryophilus (strain OY26 / ATCC MYA-4695 / CBS 11777 / NBRC 106824 / NRRL Y48691)</name>
    <name type="common">Fission yeast</name>
    <dbReference type="NCBI Taxonomy" id="653667"/>
    <lineage>
        <taxon>Eukaryota</taxon>
        <taxon>Fungi</taxon>
        <taxon>Dikarya</taxon>
        <taxon>Ascomycota</taxon>
        <taxon>Taphrinomycotina</taxon>
        <taxon>Schizosaccharomycetes</taxon>
        <taxon>Schizosaccharomycetales</taxon>
        <taxon>Schizosaccharomycetaceae</taxon>
        <taxon>Schizosaccharomyces</taxon>
    </lineage>
</organism>
<dbReference type="GO" id="GO:0000009">
    <property type="term" value="F:alpha-1,6-mannosyltransferase activity"/>
    <property type="evidence" value="ECO:0007669"/>
    <property type="project" value="EnsemblFungi"/>
</dbReference>
<dbReference type="OrthoDB" id="407658at2759"/>
<comment type="similarity">
    <text evidence="1">Belongs to the glycosyltransferase 34 family.</text>
</comment>
<dbReference type="eggNOG" id="KOG4748">
    <property type="taxonomic scope" value="Eukaryota"/>
</dbReference>
<evidence type="ECO:0000256" key="2">
    <source>
        <dbReference type="ARBA" id="ARBA00022676"/>
    </source>
</evidence>
<name>S9W1X4_SCHCR</name>
<dbReference type="HOGENOM" id="CLU_021434_0_0_1"/>
<evidence type="ECO:0000256" key="4">
    <source>
        <dbReference type="SAM" id="Phobius"/>
    </source>
</evidence>
<dbReference type="Gene3D" id="3.90.550.10">
    <property type="entry name" value="Spore Coat Polysaccharide Biosynthesis Protein SpsA, Chain A"/>
    <property type="match status" value="1"/>
</dbReference>
<keyword evidence="4" id="KW-0812">Transmembrane</keyword>
<dbReference type="GeneID" id="25035987"/>
<dbReference type="RefSeq" id="XP_013022219.1">
    <property type="nucleotide sequence ID" value="XM_013166765.1"/>
</dbReference>
<dbReference type="InterPro" id="IPR008630">
    <property type="entry name" value="Glyco_trans_34"/>
</dbReference>
<gene>
    <name evidence="5" type="ORF">SPOG_01660</name>
</gene>
<keyword evidence="6" id="KW-1185">Reference proteome</keyword>
<keyword evidence="4" id="KW-0472">Membrane</keyword>
<dbReference type="EMBL" id="KE546989">
    <property type="protein sequence ID" value="EPY52334.1"/>
    <property type="molecule type" value="Genomic_DNA"/>
</dbReference>
<dbReference type="InterPro" id="IPR029044">
    <property type="entry name" value="Nucleotide-diphossugar_trans"/>
</dbReference>
<dbReference type="AlphaFoldDB" id="S9W1X4"/>
<dbReference type="Proteomes" id="UP000015464">
    <property type="component" value="Unassembled WGS sequence"/>
</dbReference>
<dbReference type="PANTHER" id="PTHR31306">
    <property type="entry name" value="ALPHA-1,6-MANNOSYLTRANSFERASE MNN11-RELATED"/>
    <property type="match status" value="1"/>
</dbReference>
<feature type="transmembrane region" description="Helical" evidence="4">
    <location>
        <begin position="40"/>
        <end position="58"/>
    </location>
</feature>
<dbReference type="STRING" id="653667.S9W1X4"/>
<accession>S9W1X4</accession>
<proteinExistence type="inferred from homology"/>
<evidence type="ECO:0000313" key="5">
    <source>
        <dbReference type="EMBL" id="EPY52334.1"/>
    </source>
</evidence>